<name>A0ABY0TCK5_9PROT</name>
<dbReference type="SUPFAM" id="SSF69255">
    <property type="entry name" value="gp5 N-terminal domain-like"/>
    <property type="match status" value="1"/>
</dbReference>
<gene>
    <name evidence="2" type="ORF">SAMN05216402_1597</name>
</gene>
<dbReference type="RefSeq" id="WP_074631845.1">
    <property type="nucleotide sequence ID" value="NZ_FNKY01000001.1"/>
</dbReference>
<dbReference type="InterPro" id="IPR037026">
    <property type="entry name" value="Vgr_OB-fold_dom_sf"/>
</dbReference>
<dbReference type="Pfam" id="PF04717">
    <property type="entry name" value="Phage_base_V"/>
    <property type="match status" value="1"/>
</dbReference>
<feature type="domain" description="Gp5/Type VI secretion system Vgr protein OB-fold" evidence="1">
    <location>
        <begin position="14"/>
        <end position="90"/>
    </location>
</feature>
<accession>A0ABY0TCK5</accession>
<proteinExistence type="predicted"/>
<comment type="caution">
    <text evidence="2">The sequence shown here is derived from an EMBL/GenBank/DDBJ whole genome shotgun (WGS) entry which is preliminary data.</text>
</comment>
<dbReference type="EMBL" id="FNKY01000001">
    <property type="protein sequence ID" value="SDQ62488.1"/>
    <property type="molecule type" value="Genomic_DNA"/>
</dbReference>
<sequence>MTSSGTTGRFYGKYRGVVTNNVDPDQTGRLMVQVPDVLSLVPSSWAEPCVPLAGSGAPMGMYMVPPIGAGVWVEFEAGDPNCPIWTGCRWGSKSDIPSSALAGNPAAPNMVMQTAGQLTFMLSDMPGPTGGILLKTAAGASISINDTGITITNGQGATIKLSGSSVDINQGALTVT</sequence>
<organism evidence="2 3">
    <name type="scientific">Nitrosospira multiformis</name>
    <dbReference type="NCBI Taxonomy" id="1231"/>
    <lineage>
        <taxon>Bacteria</taxon>
        <taxon>Pseudomonadati</taxon>
        <taxon>Pseudomonadota</taxon>
        <taxon>Betaproteobacteria</taxon>
        <taxon>Nitrosomonadales</taxon>
        <taxon>Nitrosomonadaceae</taxon>
        <taxon>Nitrosospira</taxon>
    </lineage>
</organism>
<dbReference type="InterPro" id="IPR006531">
    <property type="entry name" value="Gp5/Vgr_OB"/>
</dbReference>
<evidence type="ECO:0000259" key="1">
    <source>
        <dbReference type="Pfam" id="PF04717"/>
    </source>
</evidence>
<evidence type="ECO:0000313" key="3">
    <source>
        <dbReference type="Proteomes" id="UP000183471"/>
    </source>
</evidence>
<keyword evidence="3" id="KW-1185">Reference proteome</keyword>
<dbReference type="Gene3D" id="2.40.50.230">
    <property type="entry name" value="Gp5 N-terminal domain"/>
    <property type="match status" value="1"/>
</dbReference>
<dbReference type="Proteomes" id="UP000183471">
    <property type="component" value="Unassembled WGS sequence"/>
</dbReference>
<protein>
    <recommendedName>
        <fullName evidence="1">Gp5/Type VI secretion system Vgr protein OB-fold domain-containing protein</fullName>
    </recommendedName>
</protein>
<evidence type="ECO:0000313" key="2">
    <source>
        <dbReference type="EMBL" id="SDQ62488.1"/>
    </source>
</evidence>
<reference evidence="2 3" key="1">
    <citation type="submission" date="2016-10" db="EMBL/GenBank/DDBJ databases">
        <authorList>
            <person name="Varghese N."/>
            <person name="Submissions S."/>
        </authorList>
    </citation>
    <scope>NUCLEOTIDE SEQUENCE [LARGE SCALE GENOMIC DNA]</scope>
    <source>
        <strain evidence="2 3">Nl1</strain>
    </source>
</reference>